<dbReference type="OrthoDB" id="3247017at2"/>
<sequence length="443" mass="48235">MQGRSQAGQTGETVSGVVVPPLSGPVRVGDYARSASLGDGGASAERLLPAGTVARWDTLAATWQSSGQSWGSDFDRYTLPSGGAWSLLVPQTVERPSGFSTWADHGAWGRRLPREATVDGFRAAASAMLDRTPVRLLDVWGDKARVSADERDALGDWVDLSRLTRVVVEQTRSLTAIGGELTASVPDRFMDWRVVLPQGFSGLGTSGSAPEAPLEGWTPSYVGPVPASGQTFAVLGGMPFKAQEFHDRDHVYPEPVTLLKADPYYPCPQGFGIDRNYSKWWMTDPIATSQLDGTFSVARVRAVWRGRHVEVRHVAYAYAYVRELETIPERPRPARQPGLAELDALEGPVRLDELEHVRFSVSVKTRHRDGGPWRFLEAWGLNPYLRTWAAVHIERGAWQAWPTPTPVSAAAPAASASSAAPAGPTRITRRTRTSHRVSSYAGS</sequence>
<dbReference type="AlphaFoldDB" id="J0X698"/>
<comment type="caution">
    <text evidence="2">The sequence shown here is derived from an EMBL/GenBank/DDBJ whole genome shotgun (WGS) entry which is preliminary data.</text>
</comment>
<reference evidence="2 3" key="1">
    <citation type="submission" date="2012-05" db="EMBL/GenBank/DDBJ databases">
        <authorList>
            <person name="Harkins D.M."/>
            <person name="Madupu R."/>
            <person name="Durkin A.S."/>
            <person name="Torralba M."/>
            <person name="Methe B."/>
            <person name="Sutton G.G."/>
            <person name="Nelson K.E."/>
        </authorList>
    </citation>
    <scope>NUCLEOTIDE SEQUENCE [LARGE SCALE GENOMIC DNA]</scope>
    <source>
        <strain evidence="2 3">F0489</strain>
    </source>
</reference>
<keyword evidence="3" id="KW-1185">Reference proteome</keyword>
<dbReference type="RefSeq" id="WP_008731632.1">
    <property type="nucleotide sequence ID" value="NZ_AKFT01000114.1"/>
</dbReference>
<evidence type="ECO:0000313" key="2">
    <source>
        <dbReference type="EMBL" id="EJF44151.1"/>
    </source>
</evidence>
<accession>J0X698</accession>
<feature type="region of interest" description="Disordered" evidence="1">
    <location>
        <begin position="404"/>
        <end position="443"/>
    </location>
</feature>
<protein>
    <submittedName>
        <fullName evidence="2">Uncharacterized protein</fullName>
    </submittedName>
</protein>
<evidence type="ECO:0000313" key="3">
    <source>
        <dbReference type="Proteomes" id="UP000002941"/>
    </source>
</evidence>
<gene>
    <name evidence="2" type="ORF">HMPREF1318_2977</name>
</gene>
<name>J0X698_9ACTO</name>
<evidence type="ECO:0000256" key="1">
    <source>
        <dbReference type="SAM" id="MobiDB-lite"/>
    </source>
</evidence>
<feature type="region of interest" description="Disordered" evidence="1">
    <location>
        <begin position="1"/>
        <end position="21"/>
    </location>
</feature>
<dbReference type="EMBL" id="AKFT01000114">
    <property type="protein sequence ID" value="EJF44151.1"/>
    <property type="molecule type" value="Genomic_DNA"/>
</dbReference>
<dbReference type="Proteomes" id="UP000002941">
    <property type="component" value="Unassembled WGS sequence"/>
</dbReference>
<feature type="compositionally biased region" description="Polar residues" evidence="1">
    <location>
        <begin position="1"/>
        <end position="13"/>
    </location>
</feature>
<dbReference type="PATRIC" id="fig|1125718.3.peg.1517"/>
<proteinExistence type="predicted"/>
<dbReference type="eggNOG" id="ENOG5031G44">
    <property type="taxonomic scope" value="Bacteria"/>
</dbReference>
<organism evidence="2 3">
    <name type="scientific">Actinomyces massiliensis F0489</name>
    <dbReference type="NCBI Taxonomy" id="1125718"/>
    <lineage>
        <taxon>Bacteria</taxon>
        <taxon>Bacillati</taxon>
        <taxon>Actinomycetota</taxon>
        <taxon>Actinomycetes</taxon>
        <taxon>Actinomycetales</taxon>
        <taxon>Actinomycetaceae</taxon>
        <taxon>Actinomyces</taxon>
    </lineage>
</organism>
<feature type="compositionally biased region" description="Low complexity" evidence="1">
    <location>
        <begin position="404"/>
        <end position="426"/>
    </location>
</feature>